<dbReference type="EMBL" id="CP015085">
    <property type="protein sequence ID" value="ANK02492.1"/>
    <property type="molecule type" value="Genomic_DNA"/>
</dbReference>
<accession>A0A192C9P0</accession>
<reference evidence="1 2" key="1">
    <citation type="submission" date="2016-03" db="EMBL/GenBank/DDBJ databases">
        <title>Genome Sequence and Comparative Pathogenic Determinants of Uropathogenic Escherichia coli O25b:H4, a Clinical Isolate from Saudi Arabia.</title>
        <authorList>
            <person name="Alyamani E.A.J."/>
            <person name="Khiyami M.A."/>
            <person name="Booq R.Y."/>
            <person name="Bahwerth F.S."/>
            <person name="Vaisvil B."/>
            <person name="Schmitt D.P."/>
            <person name="Kapatral V."/>
        </authorList>
    </citation>
    <scope>NUCLEOTIDE SEQUENCE [LARGE SCALE GENOMIC DNA]</scope>
    <source>
        <strain evidence="1 2">O25b:H4</strain>
    </source>
</reference>
<sequence length="255" mass="28738">MPQPALKANEISSELIDILAARNTISEMQYFRYIRDIEKLRDSASEDYLKALANGAFGRKDTAVAFFEEALKHNNLIIAQNYVVYLNDYGSFREVEQVVNRLVERYNSPTMLSHAWEANLFLGRIDKALYYAERLISMVDEKEAELVKHLAATALAQSTTFKSATGITDEELQDIANRIVDIMADHKVSPVAMSFCSIPEERTSSYVMAVNTEDSDVLSDMNLDIAFSLAENESLIGKPFSVWFEGRLEEPARAS</sequence>
<dbReference type="PATRIC" id="fig|941280.3.peg.1218"/>
<name>A0A192C9P0_ECO25</name>
<protein>
    <submittedName>
        <fullName evidence="1">Uncharacterized protein</fullName>
    </submittedName>
</protein>
<gene>
    <name evidence="1" type="ORF">WLH_01231</name>
</gene>
<evidence type="ECO:0000313" key="2">
    <source>
        <dbReference type="Proteomes" id="UP000183316"/>
    </source>
</evidence>
<dbReference type="Proteomes" id="UP000183316">
    <property type="component" value="Chromosome"/>
</dbReference>
<dbReference type="InterPro" id="IPR011990">
    <property type="entry name" value="TPR-like_helical_dom_sf"/>
</dbReference>
<dbReference type="SUPFAM" id="SSF48452">
    <property type="entry name" value="TPR-like"/>
    <property type="match status" value="1"/>
</dbReference>
<dbReference type="RefSeq" id="WP_001136067.1">
    <property type="nucleotide sequence ID" value="NZ_CP015085.1"/>
</dbReference>
<dbReference type="AlphaFoldDB" id="A0A192C9P0"/>
<evidence type="ECO:0000313" key="1">
    <source>
        <dbReference type="EMBL" id="ANK02492.1"/>
    </source>
</evidence>
<organism evidence="1 2">
    <name type="scientific">Escherichia coli O25b:H4</name>
    <dbReference type="NCBI Taxonomy" id="941280"/>
    <lineage>
        <taxon>Bacteria</taxon>
        <taxon>Pseudomonadati</taxon>
        <taxon>Pseudomonadota</taxon>
        <taxon>Gammaproteobacteria</taxon>
        <taxon>Enterobacterales</taxon>
        <taxon>Enterobacteriaceae</taxon>
        <taxon>Escherichia</taxon>
    </lineage>
</organism>
<proteinExistence type="predicted"/>